<evidence type="ECO:0000313" key="2">
    <source>
        <dbReference type="Proteomes" id="UP001165524"/>
    </source>
</evidence>
<protein>
    <submittedName>
        <fullName evidence="1">Uncharacterized protein</fullName>
    </submittedName>
</protein>
<organism evidence="1 2">
    <name type="scientific">Alcanivorax quisquiliarum</name>
    <dbReference type="NCBI Taxonomy" id="2933565"/>
    <lineage>
        <taxon>Bacteria</taxon>
        <taxon>Pseudomonadati</taxon>
        <taxon>Pseudomonadota</taxon>
        <taxon>Gammaproteobacteria</taxon>
        <taxon>Oceanospirillales</taxon>
        <taxon>Alcanivoracaceae</taxon>
        <taxon>Alcanivorax</taxon>
    </lineage>
</organism>
<keyword evidence="2" id="KW-1185">Reference proteome</keyword>
<proteinExistence type="predicted"/>
<dbReference type="EMBL" id="JALKII010000001">
    <property type="protein sequence ID" value="MCK0536623.1"/>
    <property type="molecule type" value="Genomic_DNA"/>
</dbReference>
<comment type="caution">
    <text evidence="1">The sequence shown here is derived from an EMBL/GenBank/DDBJ whole genome shotgun (WGS) entry which is preliminary data.</text>
</comment>
<dbReference type="RefSeq" id="WP_246948088.1">
    <property type="nucleotide sequence ID" value="NZ_JALKII010000001.1"/>
</dbReference>
<accession>A0ABT0E479</accession>
<dbReference type="Proteomes" id="UP001165524">
    <property type="component" value="Unassembled WGS sequence"/>
</dbReference>
<sequence length="164" mass="17968">MADIHIDDFCRDAALVLLHLYNQFPRPQAIYVEDISGPDTPDEVGLHSKRHMACLSTMLWLADEGYLRYDSLIYQDGIDQAVLTNKAFVLLSAASELRLATPPTDLPEALAAEKQSLVEQIRAAVRGGRSGEISVIIRSLLATQPGAVTSPAALSHYRRPTPES</sequence>
<name>A0ABT0E479_9GAMM</name>
<gene>
    <name evidence="1" type="ORF">MU846_02780</name>
</gene>
<evidence type="ECO:0000313" key="1">
    <source>
        <dbReference type="EMBL" id="MCK0536623.1"/>
    </source>
</evidence>
<reference evidence="1" key="1">
    <citation type="submission" date="2022-04" db="EMBL/GenBank/DDBJ databases">
        <title>Alcanivorax sp. CY1518 draft genome sequence.</title>
        <authorList>
            <person name="Zhao G."/>
            <person name="An M."/>
        </authorList>
    </citation>
    <scope>NUCLEOTIDE SEQUENCE</scope>
    <source>
        <strain evidence="1">CY1518</strain>
    </source>
</reference>